<evidence type="ECO:0000259" key="4">
    <source>
        <dbReference type="Pfam" id="PF21537"/>
    </source>
</evidence>
<feature type="transmembrane region" description="Helical" evidence="2">
    <location>
        <begin position="45"/>
        <end position="66"/>
    </location>
</feature>
<evidence type="ECO:0000313" key="6">
    <source>
        <dbReference type="Proteomes" id="UP000281915"/>
    </source>
</evidence>
<sequence length="337" mass="37911">MDQNQKKWKRHYILRTLILSGFVLLLAEMIFTGRLSQYLAPRLHMLIYVTLGILIILTIASIRQVIIGQSDYDCDCDAHKIPRSPWTSLIVYGLFCLPLAMGIFMPDKTLGSAMAENLGVNLLSNDVRKLAQVNASVPKVESQGEDVKQNASPEGGEQLEEEARKQEEPSDTTEEPAKSVPLEDAQIRQLFAESDFGDFYTDIAVFLYKQPVIKLDDKVFLDGLTTMELYAKEFAGKEIETMGFVYHQSDFSEEQFVVARFSVSCCTADASVFGILVEDKQAKNYPIDSWVKVRGKLELRNANGYDMLVLKATQVEPVDAPKDPYVYYSFEAPQGSE</sequence>
<feature type="transmembrane region" description="Helical" evidence="2">
    <location>
        <begin position="12"/>
        <end position="33"/>
    </location>
</feature>
<evidence type="ECO:0000313" key="5">
    <source>
        <dbReference type="EMBL" id="RNB86406.1"/>
    </source>
</evidence>
<protein>
    <submittedName>
        <fullName evidence="5">TIGR03943 family protein</fullName>
    </submittedName>
</protein>
<feature type="domain" description="DUF1980" evidence="3">
    <location>
        <begin position="14"/>
        <end position="120"/>
    </location>
</feature>
<keyword evidence="2" id="KW-1133">Transmembrane helix</keyword>
<feature type="region of interest" description="Disordered" evidence="1">
    <location>
        <begin position="138"/>
        <end position="179"/>
    </location>
</feature>
<dbReference type="InterPro" id="IPR048493">
    <property type="entry name" value="DUF1980_N"/>
</dbReference>
<dbReference type="AlphaFoldDB" id="A0A3M8DED4"/>
<dbReference type="RefSeq" id="WP_122911893.1">
    <property type="nucleotide sequence ID" value="NZ_RHHT01000002.1"/>
</dbReference>
<feature type="transmembrane region" description="Helical" evidence="2">
    <location>
        <begin position="86"/>
        <end position="105"/>
    </location>
</feature>
<dbReference type="InterPro" id="IPR052955">
    <property type="entry name" value="UPF0703_membrane_permease"/>
</dbReference>
<feature type="domain" description="DUF1980" evidence="4">
    <location>
        <begin position="201"/>
        <end position="328"/>
    </location>
</feature>
<dbReference type="PANTHER" id="PTHR40047:SF1">
    <property type="entry name" value="UPF0703 PROTEIN YCGQ"/>
    <property type="match status" value="1"/>
</dbReference>
<evidence type="ECO:0000256" key="1">
    <source>
        <dbReference type="SAM" id="MobiDB-lite"/>
    </source>
</evidence>
<evidence type="ECO:0000256" key="2">
    <source>
        <dbReference type="SAM" id="Phobius"/>
    </source>
</evidence>
<dbReference type="NCBIfam" id="TIGR03943">
    <property type="entry name" value="TIGR03943 family putative permease subunit"/>
    <property type="match status" value="1"/>
</dbReference>
<evidence type="ECO:0000259" key="3">
    <source>
        <dbReference type="Pfam" id="PF09323"/>
    </source>
</evidence>
<dbReference type="PANTHER" id="PTHR40047">
    <property type="entry name" value="UPF0703 PROTEIN YCGQ"/>
    <property type="match status" value="1"/>
</dbReference>
<dbReference type="Pfam" id="PF09323">
    <property type="entry name" value="DUF1980"/>
    <property type="match status" value="1"/>
</dbReference>
<organism evidence="5 6">
    <name type="scientific">Brevibacillus panacihumi</name>
    <dbReference type="NCBI Taxonomy" id="497735"/>
    <lineage>
        <taxon>Bacteria</taxon>
        <taxon>Bacillati</taxon>
        <taxon>Bacillota</taxon>
        <taxon>Bacilli</taxon>
        <taxon>Bacillales</taxon>
        <taxon>Paenibacillaceae</taxon>
        <taxon>Brevibacillus</taxon>
    </lineage>
</organism>
<keyword evidence="2" id="KW-0812">Transmembrane</keyword>
<name>A0A3M8DED4_9BACL</name>
<dbReference type="InterPro" id="IPR015402">
    <property type="entry name" value="DUF1980"/>
</dbReference>
<keyword evidence="2" id="KW-0472">Membrane</keyword>
<comment type="caution">
    <text evidence="5">The sequence shown here is derived from an EMBL/GenBank/DDBJ whole genome shotgun (WGS) entry which is preliminary data.</text>
</comment>
<reference evidence="5 6" key="1">
    <citation type="submission" date="2018-10" db="EMBL/GenBank/DDBJ databases">
        <title>Phylogenomics of Brevibacillus.</title>
        <authorList>
            <person name="Dunlap C."/>
        </authorList>
    </citation>
    <scope>NUCLEOTIDE SEQUENCE [LARGE SCALE GENOMIC DNA]</scope>
    <source>
        <strain evidence="5 6">JCM 15085</strain>
    </source>
</reference>
<dbReference type="Pfam" id="PF21537">
    <property type="entry name" value="DUF1980_C"/>
    <property type="match status" value="1"/>
</dbReference>
<dbReference type="InterPro" id="IPR048447">
    <property type="entry name" value="DUF1980_C"/>
</dbReference>
<gene>
    <name evidence="5" type="ORF">EDM58_02375</name>
</gene>
<proteinExistence type="predicted"/>
<dbReference type="EMBL" id="RHHT01000002">
    <property type="protein sequence ID" value="RNB86406.1"/>
    <property type="molecule type" value="Genomic_DNA"/>
</dbReference>
<accession>A0A3M8DED4</accession>
<dbReference type="Proteomes" id="UP000281915">
    <property type="component" value="Unassembled WGS sequence"/>
</dbReference>